<accession>M5CCX7</accession>
<reference evidence="1 2" key="1">
    <citation type="journal article" date="2013" name="J. Biotechnol.">
        <title>Establishment and interpretation of the genome sequence of the phytopathogenic fungus Rhizoctonia solani AG1-IB isolate 7/3/14.</title>
        <authorList>
            <person name="Wibberg D.W."/>
            <person name="Jelonek L.J."/>
            <person name="Rupp O.R."/>
            <person name="Hennig M.H."/>
            <person name="Eikmeyer F.E."/>
            <person name="Goesmann A.G."/>
            <person name="Hartmann A.H."/>
            <person name="Borriss R.B."/>
            <person name="Grosch R.G."/>
            <person name="Puehler A.P."/>
            <person name="Schlueter A.S."/>
        </authorList>
    </citation>
    <scope>NUCLEOTIDE SEQUENCE [LARGE SCALE GENOMIC DNA]</scope>
    <source>
        <strain evidence="2">AG1-IB / isolate 7/3/14</strain>
    </source>
</reference>
<name>M5CCX7_THACB</name>
<gene>
    <name evidence="1" type="primary">PR_S1</name>
    <name evidence="1" type="ORF">BN14_11968</name>
</gene>
<evidence type="ECO:0000313" key="2">
    <source>
        <dbReference type="Proteomes" id="UP000012065"/>
    </source>
</evidence>
<dbReference type="EMBL" id="CAOJ01017649">
    <property type="protein sequence ID" value="CCO37808.1"/>
    <property type="molecule type" value="Genomic_DNA"/>
</dbReference>
<comment type="caution">
    <text evidence="1">The sequence shown here is derived from an EMBL/GenBank/DDBJ whole genome shotgun (WGS) entry which is preliminary data.</text>
</comment>
<sequence length="153" mass="16970">MNGTDTPTVIYRLVMGTPLLRMDLIDSNANGTRASRRSDDEIEFAQHANQLTNPSISKRSVMDWVSSKVCQNCGSVETLGLLVEREYVARNTIAPTARAGGYSTVNIRQFANGTAIPNGSYRIMVRALKITGNPQFEGDYEMWTSPELQVKRP</sequence>
<dbReference type="Proteomes" id="UP000012065">
    <property type="component" value="Unassembled WGS sequence"/>
</dbReference>
<dbReference type="HOGENOM" id="CLU_126718_0_0_1"/>
<proteinExistence type="predicted"/>
<evidence type="ECO:0000313" key="1">
    <source>
        <dbReference type="EMBL" id="CCO37808.1"/>
    </source>
</evidence>
<dbReference type="AlphaFoldDB" id="M5CCX7"/>
<protein>
    <submittedName>
        <fullName evidence="1">Uncharacterized protein</fullName>
    </submittedName>
</protein>
<organism evidence="1 2">
    <name type="scientific">Thanatephorus cucumeris (strain AG1-IB / isolate 7/3/14)</name>
    <name type="common">Lettuce bottom rot fungus</name>
    <name type="synonym">Rhizoctonia solani</name>
    <dbReference type="NCBI Taxonomy" id="1108050"/>
    <lineage>
        <taxon>Eukaryota</taxon>
        <taxon>Fungi</taxon>
        <taxon>Dikarya</taxon>
        <taxon>Basidiomycota</taxon>
        <taxon>Agaricomycotina</taxon>
        <taxon>Agaricomycetes</taxon>
        <taxon>Cantharellales</taxon>
        <taxon>Ceratobasidiaceae</taxon>
        <taxon>Rhizoctonia</taxon>
        <taxon>Rhizoctonia solani AG-1</taxon>
    </lineage>
</organism>